<dbReference type="Proteomes" id="UP001205105">
    <property type="component" value="Unassembled WGS sequence"/>
</dbReference>
<comment type="caution">
    <text evidence="4">The sequence shown here is derived from an EMBL/GenBank/DDBJ whole genome shotgun (WGS) entry which is preliminary data.</text>
</comment>
<keyword evidence="2" id="KW-0472">Membrane</keyword>
<dbReference type="CDD" id="cd00038">
    <property type="entry name" value="CAP_ED"/>
    <property type="match status" value="1"/>
</dbReference>
<gene>
    <name evidence="4" type="ORF">COHA_002447</name>
</gene>
<dbReference type="SMART" id="SM00100">
    <property type="entry name" value="cNMP"/>
    <property type="match status" value="1"/>
</dbReference>
<organism evidence="4 5">
    <name type="scientific">Chlorella ohadii</name>
    <dbReference type="NCBI Taxonomy" id="2649997"/>
    <lineage>
        <taxon>Eukaryota</taxon>
        <taxon>Viridiplantae</taxon>
        <taxon>Chlorophyta</taxon>
        <taxon>core chlorophytes</taxon>
        <taxon>Trebouxiophyceae</taxon>
        <taxon>Chlorellales</taxon>
        <taxon>Chlorellaceae</taxon>
        <taxon>Chlorella clade</taxon>
        <taxon>Chlorella</taxon>
    </lineage>
</organism>
<dbReference type="InterPro" id="IPR000595">
    <property type="entry name" value="cNMP-bd_dom"/>
</dbReference>
<keyword evidence="2" id="KW-0812">Transmembrane</keyword>
<dbReference type="GO" id="GO:0042391">
    <property type="term" value="P:regulation of membrane potential"/>
    <property type="evidence" value="ECO:0007669"/>
    <property type="project" value="TreeGrafter"/>
</dbReference>
<sequence length="679" mass="74808">MGQGFKQRAAGVLQTLTDAPERPHHLEERLAGKDGSSFKVARTAHPTLLRPFDAEDSGFAFGSHATEAMAALRRQVAEQRKPPYMLAPDSLFRKLWDTIAVLLILFLSISVPLSMAFYAQTTCSGRVLQGLPEEAYEGVSLSTRGTFVISCVTAIFFAVDIALNFFTGYYRDAQQRLVEYRLDRIAKRYACSYLLTDVLACIPFNCIMVSCNPSLNYYNTGELFKLLRIYGIGRREFGSPFSWIDRISEVRKDFSFQARRIVTLFYIFLAGIHWFACILWIVLRAQHFPEGTFPVDLGIVDGTVAVQWLWSFYNTFSDAATLGAYTPVTWPEALLYIFSMTTLNMLYIVLTGFIFAYILAVSAVKQEYMHKMDQMMFTLKERGVPGQLRDQIADYMQSKYVGRRVAHDEDSLRDLPPAIRAQVALLSAGRMLSRVPLLARHPALLEEVAPLLQRTVALPGQVILQQDHLLQSVYFIVRGFVDLTATLPLTGSASGEGLAGAKAAGFTAESDPDAEPAGSTVVLVDMLGPGDRFPERALLPLGCGLREQLVAGGGWRAPFTATALDHCELLELPVAAWQGVVANHADVADELAAEADRFLSRVAAAAGEGGTAPAGKPVEELLPVLSLAEAAGGWRASSTRSARLRLGHIEHSMTQPRGEERQQRGQGGDSLHRVFIKSD</sequence>
<evidence type="ECO:0000256" key="2">
    <source>
        <dbReference type="SAM" id="Phobius"/>
    </source>
</evidence>
<dbReference type="PANTHER" id="PTHR10217:SF435">
    <property type="entry name" value="POTASSIUM VOLTAGE-GATED CHANNEL PROTEIN EAG"/>
    <property type="match status" value="1"/>
</dbReference>
<dbReference type="EMBL" id="JADXDR010000035">
    <property type="protein sequence ID" value="KAI7843903.1"/>
    <property type="molecule type" value="Genomic_DNA"/>
</dbReference>
<keyword evidence="5" id="KW-1185">Reference proteome</keyword>
<keyword evidence="2" id="KW-1133">Transmembrane helix</keyword>
<feature type="compositionally biased region" description="Basic and acidic residues" evidence="1">
    <location>
        <begin position="649"/>
        <end position="663"/>
    </location>
</feature>
<feature type="transmembrane region" description="Helical" evidence="2">
    <location>
        <begin position="333"/>
        <end position="364"/>
    </location>
</feature>
<dbReference type="GO" id="GO:0005249">
    <property type="term" value="F:voltage-gated potassium channel activity"/>
    <property type="evidence" value="ECO:0007669"/>
    <property type="project" value="TreeGrafter"/>
</dbReference>
<feature type="transmembrane region" description="Helical" evidence="2">
    <location>
        <begin position="261"/>
        <end position="283"/>
    </location>
</feature>
<dbReference type="Gene3D" id="1.10.287.70">
    <property type="match status" value="1"/>
</dbReference>
<evidence type="ECO:0000256" key="1">
    <source>
        <dbReference type="SAM" id="MobiDB-lite"/>
    </source>
</evidence>
<dbReference type="InterPro" id="IPR014710">
    <property type="entry name" value="RmlC-like_jellyroll"/>
</dbReference>
<dbReference type="InterPro" id="IPR018490">
    <property type="entry name" value="cNMP-bd_dom_sf"/>
</dbReference>
<dbReference type="SUPFAM" id="SSF51206">
    <property type="entry name" value="cAMP-binding domain-like"/>
    <property type="match status" value="1"/>
</dbReference>
<feature type="transmembrane region" description="Helical" evidence="2">
    <location>
        <begin position="147"/>
        <end position="170"/>
    </location>
</feature>
<evidence type="ECO:0000313" key="4">
    <source>
        <dbReference type="EMBL" id="KAI7843903.1"/>
    </source>
</evidence>
<dbReference type="PANTHER" id="PTHR10217">
    <property type="entry name" value="VOLTAGE AND LIGAND GATED POTASSIUM CHANNEL"/>
    <property type="match status" value="1"/>
</dbReference>
<evidence type="ECO:0000313" key="5">
    <source>
        <dbReference type="Proteomes" id="UP001205105"/>
    </source>
</evidence>
<protein>
    <recommendedName>
        <fullName evidence="3">Cyclic nucleotide-binding domain-containing protein</fullName>
    </recommendedName>
</protein>
<reference evidence="4" key="1">
    <citation type="submission" date="2020-11" db="EMBL/GenBank/DDBJ databases">
        <title>Chlorella ohadii genome sequencing and assembly.</title>
        <authorList>
            <person name="Murik O."/>
            <person name="Treves H."/>
            <person name="Kedem I."/>
            <person name="Shotland Y."/>
            <person name="Kaplan A."/>
        </authorList>
    </citation>
    <scope>NUCLEOTIDE SEQUENCE</scope>
    <source>
        <strain evidence="4">1</strain>
    </source>
</reference>
<dbReference type="GO" id="GO:0005886">
    <property type="term" value="C:plasma membrane"/>
    <property type="evidence" value="ECO:0007669"/>
    <property type="project" value="TreeGrafter"/>
</dbReference>
<dbReference type="InterPro" id="IPR050818">
    <property type="entry name" value="KCNH_animal-type"/>
</dbReference>
<feature type="transmembrane region" description="Helical" evidence="2">
    <location>
        <begin position="191"/>
        <end position="210"/>
    </location>
</feature>
<name>A0AAD5H7I8_9CHLO</name>
<evidence type="ECO:0000259" key="3">
    <source>
        <dbReference type="SMART" id="SM00100"/>
    </source>
</evidence>
<dbReference type="AlphaFoldDB" id="A0AAD5H7I8"/>
<accession>A0AAD5H7I8</accession>
<proteinExistence type="predicted"/>
<dbReference type="Gene3D" id="2.60.120.10">
    <property type="entry name" value="Jelly Rolls"/>
    <property type="match status" value="1"/>
</dbReference>
<dbReference type="Gene3D" id="1.10.287.630">
    <property type="entry name" value="Helix hairpin bin"/>
    <property type="match status" value="1"/>
</dbReference>
<dbReference type="SUPFAM" id="SSF81324">
    <property type="entry name" value="Voltage-gated potassium channels"/>
    <property type="match status" value="1"/>
</dbReference>
<feature type="domain" description="Cyclic nucleotide-binding" evidence="3">
    <location>
        <begin position="436"/>
        <end position="596"/>
    </location>
</feature>
<feature type="region of interest" description="Disordered" evidence="1">
    <location>
        <begin position="649"/>
        <end position="672"/>
    </location>
</feature>
<feature type="transmembrane region" description="Helical" evidence="2">
    <location>
        <begin position="95"/>
        <end position="119"/>
    </location>
</feature>